<dbReference type="GeneID" id="113740698"/>
<organism evidence="3 5">
    <name type="scientific">Coffea arabica</name>
    <name type="common">Arabian coffee</name>
    <dbReference type="NCBI Taxonomy" id="13443"/>
    <lineage>
        <taxon>Eukaryota</taxon>
        <taxon>Viridiplantae</taxon>
        <taxon>Streptophyta</taxon>
        <taxon>Embryophyta</taxon>
        <taxon>Tracheophyta</taxon>
        <taxon>Spermatophyta</taxon>
        <taxon>Magnoliopsida</taxon>
        <taxon>eudicotyledons</taxon>
        <taxon>Gunneridae</taxon>
        <taxon>Pentapetalae</taxon>
        <taxon>asterids</taxon>
        <taxon>lamiids</taxon>
        <taxon>Gentianales</taxon>
        <taxon>Rubiaceae</taxon>
        <taxon>Ixoroideae</taxon>
        <taxon>Gardenieae complex</taxon>
        <taxon>Bertiereae - Coffeeae clade</taxon>
        <taxon>Coffeeae</taxon>
        <taxon>Coffea</taxon>
    </lineage>
</organism>
<feature type="domain" description="HAT C-terminal dimerisation" evidence="2">
    <location>
        <begin position="156"/>
        <end position="219"/>
    </location>
</feature>
<gene>
    <name evidence="5" type="primary">LOC113740698</name>
    <name evidence="4" type="synonym">LOC113737418</name>
</gene>
<evidence type="ECO:0000259" key="2">
    <source>
        <dbReference type="Pfam" id="PF05699"/>
    </source>
</evidence>
<evidence type="ECO:0000313" key="3">
    <source>
        <dbReference type="Proteomes" id="UP001652660"/>
    </source>
</evidence>
<dbReference type="Proteomes" id="UP001652660">
    <property type="component" value="Chromosome 4e"/>
</dbReference>
<feature type="compositionally biased region" description="Basic and acidic residues" evidence="1">
    <location>
        <begin position="99"/>
        <end position="112"/>
    </location>
</feature>
<dbReference type="Pfam" id="PF05699">
    <property type="entry name" value="Dimer_Tnp_hAT"/>
    <property type="match status" value="1"/>
</dbReference>
<accession>A0ABM4U8Q5</accession>
<sequence length="310" mass="35193">MDTGTGTGSNSQSSTAGAVNSEQSASQNHRQKSDIAWKYCSVGVNSQGKRTLTCGYCFKVIAGGGIHRMKQHLAGEQGSIVPCSKVDPAVRHAILASMKEKEQKSKEKKGDFGVENPFGHTTHSFDGDEVLEIPSSLANKMGSSSKGKRKVTASTENWWKLYGCDAPNLQKLAIRILSQTASSSGCERNWSVFERIHTKKRNRLEHQRLNDLVYVHYNLRLQHRFDHRKRSYDPIDYESIDKTEFWVIEEEQDGELNCDELEEELEELPKDDSQLVEDDESEVGEHNDIDLEAFQRRRLLDDDEDNDWLN</sequence>
<dbReference type="InterPro" id="IPR012337">
    <property type="entry name" value="RNaseH-like_sf"/>
</dbReference>
<dbReference type="PANTHER" id="PTHR46951:SF2">
    <property type="entry name" value="BED-TYPE DOMAIN-CONTAINING PROTEIN"/>
    <property type="match status" value="1"/>
</dbReference>
<feature type="region of interest" description="Disordered" evidence="1">
    <location>
        <begin position="1"/>
        <end position="30"/>
    </location>
</feature>
<reference evidence="4 5" key="1">
    <citation type="submission" date="2025-05" db="UniProtKB">
        <authorList>
            <consortium name="RefSeq"/>
        </authorList>
    </citation>
    <scope>IDENTIFICATION</scope>
    <source>
        <tissue evidence="4 5">Leaves</tissue>
    </source>
</reference>
<feature type="region of interest" description="Disordered" evidence="1">
    <location>
        <begin position="267"/>
        <end position="287"/>
    </location>
</feature>
<feature type="region of interest" description="Disordered" evidence="1">
    <location>
        <begin position="99"/>
        <end position="118"/>
    </location>
</feature>
<dbReference type="RefSeq" id="XP_071903662.1">
    <property type="nucleotide sequence ID" value="XM_072047561.1"/>
</dbReference>
<feature type="compositionally biased region" description="Polar residues" evidence="1">
    <location>
        <begin position="18"/>
        <end position="28"/>
    </location>
</feature>
<evidence type="ECO:0000313" key="5">
    <source>
        <dbReference type="RefSeq" id="XP_071903662.1"/>
    </source>
</evidence>
<evidence type="ECO:0000313" key="4">
    <source>
        <dbReference type="RefSeq" id="XP_071900806.1"/>
    </source>
</evidence>
<proteinExistence type="predicted"/>
<feature type="compositionally biased region" description="Low complexity" evidence="1">
    <location>
        <begin position="1"/>
        <end position="17"/>
    </location>
</feature>
<dbReference type="SUPFAM" id="SSF53098">
    <property type="entry name" value="Ribonuclease H-like"/>
    <property type="match status" value="1"/>
</dbReference>
<dbReference type="RefSeq" id="XP_071900806.1">
    <property type="nucleotide sequence ID" value="XM_072044705.1"/>
</dbReference>
<dbReference type="InterPro" id="IPR008906">
    <property type="entry name" value="HATC_C_dom"/>
</dbReference>
<evidence type="ECO:0000256" key="1">
    <source>
        <dbReference type="SAM" id="MobiDB-lite"/>
    </source>
</evidence>
<dbReference type="Proteomes" id="UP001652660">
    <property type="component" value="Chromosome 3e"/>
</dbReference>
<keyword evidence="3" id="KW-1185">Reference proteome</keyword>
<name>A0ABM4U8Q5_COFAR</name>
<dbReference type="PANTHER" id="PTHR46951">
    <property type="entry name" value="BED-TYPE DOMAIN-CONTAINING PROTEIN"/>
    <property type="match status" value="1"/>
</dbReference>
<protein>
    <submittedName>
        <fullName evidence="4">Uncharacterized protein isoform X2</fullName>
    </submittedName>
</protein>